<name>A0ABU8LET0_9MICO</name>
<dbReference type="Pfam" id="PF02661">
    <property type="entry name" value="Fic"/>
    <property type="match status" value="1"/>
</dbReference>
<comment type="caution">
    <text evidence="2">The sequence shown here is derived from an EMBL/GenBank/DDBJ whole genome shotgun (WGS) entry which is preliminary data.</text>
</comment>
<sequence>MINQVTVDRIESLRQTYRALASDHPGALAQIALSEIPEAVHQSNAIENSTLTLEETEQILAGRLPAASHELREVFEASNLARVTEDLLTTASNEPSSPLTIGQILRWHGALLTGIRDDAAGRFRQGDEWVRVGSHLGANPMFVRGMVERALERYVTGPPANTIERIAWFHCEFEVIHPFVDGNGRIGRVLMNHQLLRAGLPPVIVRARSRHAEYYPALDSYSRTDRHDDMTRLLALLVLEALHKRITLLTSPQIIPLSDWARTVGMRGNVAANRAKRQTLPAFRVRDRWMIASDHRDELNP</sequence>
<organism evidence="2 3">
    <name type="scientific">Microbacterium bandirmense</name>
    <dbReference type="NCBI Taxonomy" id="3122050"/>
    <lineage>
        <taxon>Bacteria</taxon>
        <taxon>Bacillati</taxon>
        <taxon>Actinomycetota</taxon>
        <taxon>Actinomycetes</taxon>
        <taxon>Micrococcales</taxon>
        <taxon>Microbacteriaceae</taxon>
        <taxon>Microbacterium</taxon>
    </lineage>
</organism>
<dbReference type="InterPro" id="IPR040198">
    <property type="entry name" value="Fido_containing"/>
</dbReference>
<keyword evidence="3" id="KW-1185">Reference proteome</keyword>
<dbReference type="PROSITE" id="PS51459">
    <property type="entry name" value="FIDO"/>
    <property type="match status" value="1"/>
</dbReference>
<evidence type="ECO:0000313" key="2">
    <source>
        <dbReference type="EMBL" id="MEJ1089162.1"/>
    </source>
</evidence>
<evidence type="ECO:0000313" key="3">
    <source>
        <dbReference type="Proteomes" id="UP001371224"/>
    </source>
</evidence>
<dbReference type="SUPFAM" id="SSF140931">
    <property type="entry name" value="Fic-like"/>
    <property type="match status" value="1"/>
</dbReference>
<dbReference type="Gene3D" id="1.10.3290.10">
    <property type="entry name" value="Fido-like domain"/>
    <property type="match status" value="1"/>
</dbReference>
<dbReference type="Proteomes" id="UP001371224">
    <property type="component" value="Unassembled WGS sequence"/>
</dbReference>
<evidence type="ECO:0000259" key="1">
    <source>
        <dbReference type="PROSITE" id="PS51459"/>
    </source>
</evidence>
<dbReference type="PANTHER" id="PTHR13504">
    <property type="entry name" value="FIDO DOMAIN-CONTAINING PROTEIN DDB_G0283145"/>
    <property type="match status" value="1"/>
</dbReference>
<dbReference type="EMBL" id="JBBDGM010000011">
    <property type="protein sequence ID" value="MEJ1089162.1"/>
    <property type="molecule type" value="Genomic_DNA"/>
</dbReference>
<protein>
    <submittedName>
        <fullName evidence="2">Fic family protein</fullName>
    </submittedName>
</protein>
<feature type="domain" description="Fido" evidence="1">
    <location>
        <begin position="99"/>
        <end position="240"/>
    </location>
</feature>
<accession>A0ABU8LET0</accession>
<dbReference type="InterPro" id="IPR003812">
    <property type="entry name" value="Fido"/>
</dbReference>
<proteinExistence type="predicted"/>
<reference evidence="2 3" key="1">
    <citation type="submission" date="2024-02" db="EMBL/GenBank/DDBJ databases">
        <authorList>
            <person name="Saticioglu I.B."/>
        </authorList>
    </citation>
    <scope>NUCLEOTIDE SEQUENCE [LARGE SCALE GENOMIC DNA]</scope>
    <source>
        <strain evidence="2 3">Mu-80</strain>
    </source>
</reference>
<gene>
    <name evidence="2" type="ORF">WDU99_12645</name>
</gene>
<dbReference type="InterPro" id="IPR036597">
    <property type="entry name" value="Fido-like_dom_sf"/>
</dbReference>
<dbReference type="PANTHER" id="PTHR13504:SF38">
    <property type="entry name" value="FIDO DOMAIN-CONTAINING PROTEIN"/>
    <property type="match status" value="1"/>
</dbReference>